<keyword evidence="1" id="KW-0812">Transmembrane</keyword>
<dbReference type="GO" id="GO:1902815">
    <property type="term" value="P:N,N'-diacetylchitobiose import"/>
    <property type="evidence" value="ECO:0007669"/>
    <property type="project" value="TreeGrafter"/>
</dbReference>
<dbReference type="Proteomes" id="UP001297422">
    <property type="component" value="Unassembled WGS sequence"/>
</dbReference>
<keyword evidence="1" id="KW-1133">Transmembrane helix</keyword>
<dbReference type="InterPro" id="IPR051088">
    <property type="entry name" value="PTS_Sugar-EIIC/EIIB"/>
</dbReference>
<dbReference type="EMBL" id="JAJBNC010000203">
    <property type="protein sequence ID" value="MCB5495936.1"/>
    <property type="molecule type" value="Genomic_DNA"/>
</dbReference>
<reference evidence="2" key="1">
    <citation type="submission" date="2021-10" db="EMBL/GenBank/DDBJ databases">
        <title>Collection of gut derived symbiotic bacterial strains cultured from healthy donors.</title>
        <authorList>
            <person name="Lin H."/>
            <person name="Littmann E."/>
            <person name="Claire K."/>
            <person name="Pamer E."/>
        </authorList>
    </citation>
    <scope>NUCLEOTIDE SEQUENCE</scope>
    <source>
        <strain evidence="2">MSK.23.4</strain>
    </source>
</reference>
<dbReference type="PANTHER" id="PTHR33989">
    <property type="match status" value="1"/>
</dbReference>
<feature type="transmembrane region" description="Helical" evidence="1">
    <location>
        <begin position="71"/>
        <end position="93"/>
    </location>
</feature>
<gene>
    <name evidence="2" type="ORF">LIQ10_19830</name>
</gene>
<dbReference type="GO" id="GO:0005886">
    <property type="term" value="C:plasma membrane"/>
    <property type="evidence" value="ECO:0007669"/>
    <property type="project" value="TreeGrafter"/>
</dbReference>
<sequence>MQKLMDKMENVLAPLATKIGSNKILKAISTAFNLIMPLIILGAIFTLLSTLSLDAYQQFLADSGVGTVLSLVGKFTTDMLAVYVSFTAAYAFIRNEG</sequence>
<feature type="transmembrane region" description="Helical" evidence="1">
    <location>
        <begin position="31"/>
        <end position="51"/>
    </location>
</feature>
<dbReference type="RefSeq" id="WP_420324083.1">
    <property type="nucleotide sequence ID" value="NZ_JAJBNC010000203.1"/>
</dbReference>
<comment type="caution">
    <text evidence="2">The sequence shown here is derived from an EMBL/GenBank/DDBJ whole genome shotgun (WGS) entry which is preliminary data.</text>
</comment>
<accession>A0AAJ1ESG8</accession>
<evidence type="ECO:0000313" key="2">
    <source>
        <dbReference type="EMBL" id="MCB5495936.1"/>
    </source>
</evidence>
<dbReference type="AlphaFoldDB" id="A0AAJ1ESG8"/>
<evidence type="ECO:0000256" key="1">
    <source>
        <dbReference type="SAM" id="Phobius"/>
    </source>
</evidence>
<keyword evidence="2" id="KW-0762">Sugar transport</keyword>
<evidence type="ECO:0000313" key="3">
    <source>
        <dbReference type="Proteomes" id="UP001297422"/>
    </source>
</evidence>
<name>A0AAJ1ESG8_MEDGN</name>
<proteinExistence type="predicted"/>
<protein>
    <submittedName>
        <fullName evidence="2">PTS sugar transporter subunit IIC</fullName>
    </submittedName>
</protein>
<keyword evidence="2" id="KW-0813">Transport</keyword>
<organism evidence="2 3">
    <name type="scientific">Mediterraneibacter gnavus</name>
    <name type="common">Ruminococcus gnavus</name>
    <dbReference type="NCBI Taxonomy" id="33038"/>
    <lineage>
        <taxon>Bacteria</taxon>
        <taxon>Bacillati</taxon>
        <taxon>Bacillota</taxon>
        <taxon>Clostridia</taxon>
        <taxon>Lachnospirales</taxon>
        <taxon>Lachnospiraceae</taxon>
        <taxon>Mediterraneibacter</taxon>
    </lineage>
</organism>
<keyword evidence="1" id="KW-0472">Membrane</keyword>
<feature type="non-terminal residue" evidence="2">
    <location>
        <position position="97"/>
    </location>
</feature>
<dbReference type="PANTHER" id="PTHR33989:SF4">
    <property type="entry name" value="PTS SYSTEM N,N'-DIACETYLCHITOBIOSE-SPECIFIC EIIC COMPONENT"/>
    <property type="match status" value="1"/>
</dbReference>